<dbReference type="Pfam" id="PF00459">
    <property type="entry name" value="Inositol_P"/>
    <property type="match status" value="1"/>
</dbReference>
<name>A0A1G2ELD6_9BACT</name>
<dbReference type="Gene3D" id="3.40.190.80">
    <property type="match status" value="1"/>
</dbReference>
<feature type="binding site" evidence="1">
    <location>
        <position position="70"/>
    </location>
    <ligand>
        <name>Mg(2+)</name>
        <dbReference type="ChEBI" id="CHEBI:18420"/>
        <label>1</label>
        <note>catalytic</note>
    </ligand>
</feature>
<dbReference type="PRINTS" id="PR00377">
    <property type="entry name" value="IMPHPHTASES"/>
</dbReference>
<keyword evidence="1" id="KW-0460">Magnesium</keyword>
<sequence>MGKGAEMEYPDYKYLADLAFQAGRIMNRAFGMRGRFKDDGSPVTLADIAINKRVIRQISLDFPRISVIGEEGSREVPDAKYEIYCDPICGTIPFCLGCSVFSFCVSVVREQKPLIALIYDPSPGRERTWHAERGKGAFLNKDPVRVSEFSSLAVSAVCMAWWRDAPYNLSKMFGKLLKKARVCLNPAALAYFGGLTASGHIEATVYAGNYVWEAPAMQLIVEEAGGRFTDLKGNNVSFGKKRTICGHIASNGLVHEELVSMARECLE</sequence>
<feature type="binding site" evidence="1">
    <location>
        <position position="86"/>
    </location>
    <ligand>
        <name>Mg(2+)</name>
        <dbReference type="ChEBI" id="CHEBI:18420"/>
        <label>1</label>
        <note>catalytic</note>
    </ligand>
</feature>
<dbReference type="GO" id="GO:0046872">
    <property type="term" value="F:metal ion binding"/>
    <property type="evidence" value="ECO:0007669"/>
    <property type="project" value="UniProtKB-KW"/>
</dbReference>
<dbReference type="GO" id="GO:0007165">
    <property type="term" value="P:signal transduction"/>
    <property type="evidence" value="ECO:0007669"/>
    <property type="project" value="TreeGrafter"/>
</dbReference>
<dbReference type="AlphaFoldDB" id="A0A1G2ELD6"/>
<dbReference type="SUPFAM" id="SSF56655">
    <property type="entry name" value="Carbohydrate phosphatase"/>
    <property type="match status" value="1"/>
</dbReference>
<proteinExistence type="predicted"/>
<gene>
    <name evidence="2" type="ORF">A2427_04690</name>
</gene>
<dbReference type="Gene3D" id="3.30.540.10">
    <property type="entry name" value="Fructose-1,6-Bisphosphatase, subunit A, domain 1"/>
    <property type="match status" value="1"/>
</dbReference>
<feature type="binding site" evidence="1">
    <location>
        <position position="88"/>
    </location>
    <ligand>
        <name>Mg(2+)</name>
        <dbReference type="ChEBI" id="CHEBI:18420"/>
        <label>1</label>
        <note>catalytic</note>
    </ligand>
</feature>
<reference evidence="2 3" key="1">
    <citation type="journal article" date="2016" name="Nat. Commun.">
        <title>Thousands of microbial genomes shed light on interconnected biogeochemical processes in an aquifer system.</title>
        <authorList>
            <person name="Anantharaman K."/>
            <person name="Brown C.T."/>
            <person name="Hug L.A."/>
            <person name="Sharon I."/>
            <person name="Castelle C.J."/>
            <person name="Probst A.J."/>
            <person name="Thomas B.C."/>
            <person name="Singh A."/>
            <person name="Wilkins M.J."/>
            <person name="Karaoz U."/>
            <person name="Brodie E.L."/>
            <person name="Williams K.H."/>
            <person name="Hubbard S.S."/>
            <person name="Banfield J.F."/>
        </authorList>
    </citation>
    <scope>NUCLEOTIDE SEQUENCE [LARGE SCALE GENOMIC DNA]</scope>
</reference>
<evidence type="ECO:0000256" key="1">
    <source>
        <dbReference type="PIRSR" id="PIRSR600760-2"/>
    </source>
</evidence>
<evidence type="ECO:0000313" key="2">
    <source>
        <dbReference type="EMBL" id="OGZ26624.1"/>
    </source>
</evidence>
<dbReference type="PANTHER" id="PTHR20854:SF4">
    <property type="entry name" value="INOSITOL-1-MONOPHOSPHATASE-RELATED"/>
    <property type="match status" value="1"/>
</dbReference>
<dbReference type="GO" id="GO:0008934">
    <property type="term" value="F:inositol monophosphate 1-phosphatase activity"/>
    <property type="evidence" value="ECO:0007669"/>
    <property type="project" value="TreeGrafter"/>
</dbReference>
<dbReference type="InterPro" id="IPR000760">
    <property type="entry name" value="Inositol_monophosphatase-like"/>
</dbReference>
<comment type="caution">
    <text evidence="2">The sequence shown here is derived from an EMBL/GenBank/DDBJ whole genome shotgun (WGS) entry which is preliminary data.</text>
</comment>
<protein>
    <recommendedName>
        <fullName evidence="4">Inositol monophosphatase</fullName>
    </recommendedName>
</protein>
<evidence type="ECO:0000313" key="3">
    <source>
        <dbReference type="Proteomes" id="UP000176326"/>
    </source>
</evidence>
<evidence type="ECO:0008006" key="4">
    <source>
        <dbReference type="Google" id="ProtNLM"/>
    </source>
</evidence>
<accession>A0A1G2ELD6</accession>
<dbReference type="CDD" id="cd01637">
    <property type="entry name" value="IMPase_like"/>
    <property type="match status" value="1"/>
</dbReference>
<dbReference type="GO" id="GO:0006020">
    <property type="term" value="P:inositol metabolic process"/>
    <property type="evidence" value="ECO:0007669"/>
    <property type="project" value="TreeGrafter"/>
</dbReference>
<comment type="cofactor">
    <cofactor evidence="1">
        <name>Mg(2+)</name>
        <dbReference type="ChEBI" id="CHEBI:18420"/>
    </cofactor>
</comment>
<organism evidence="2 3">
    <name type="scientific">Candidatus Nealsonbacteria bacterium RIFOXYC1_FULL_40_7</name>
    <dbReference type="NCBI Taxonomy" id="1801678"/>
    <lineage>
        <taxon>Bacteria</taxon>
        <taxon>Candidatus Nealsoniibacteriota</taxon>
    </lineage>
</organism>
<dbReference type="Proteomes" id="UP000176326">
    <property type="component" value="Unassembled WGS sequence"/>
</dbReference>
<keyword evidence="1" id="KW-0479">Metal-binding</keyword>
<dbReference type="EMBL" id="MHMN01000058">
    <property type="protein sequence ID" value="OGZ26624.1"/>
    <property type="molecule type" value="Genomic_DNA"/>
</dbReference>
<dbReference type="PANTHER" id="PTHR20854">
    <property type="entry name" value="INOSITOL MONOPHOSPHATASE"/>
    <property type="match status" value="1"/>
</dbReference>